<evidence type="ECO:0000256" key="1">
    <source>
        <dbReference type="ARBA" id="ARBA00012552"/>
    </source>
</evidence>
<dbReference type="GO" id="GO:0005524">
    <property type="term" value="F:ATP binding"/>
    <property type="evidence" value="ECO:0007669"/>
    <property type="project" value="UniProtKB-KW"/>
</dbReference>
<protein>
    <recommendedName>
        <fullName evidence="9">DEAD-box ATP-dependent RNA helicase RhpA</fullName>
        <ecNumber evidence="1">3.6.4.13</ecNumber>
    </recommendedName>
</protein>
<comment type="catalytic activity">
    <reaction evidence="8">
        <text>ATP + H2O = ADP + phosphate + H(+)</text>
        <dbReference type="Rhea" id="RHEA:13065"/>
        <dbReference type="ChEBI" id="CHEBI:15377"/>
        <dbReference type="ChEBI" id="CHEBI:15378"/>
        <dbReference type="ChEBI" id="CHEBI:30616"/>
        <dbReference type="ChEBI" id="CHEBI:43474"/>
        <dbReference type="ChEBI" id="CHEBI:456216"/>
        <dbReference type="EC" id="3.6.4.13"/>
    </reaction>
</comment>
<dbReference type="GO" id="GO:0005829">
    <property type="term" value="C:cytosol"/>
    <property type="evidence" value="ECO:0007669"/>
    <property type="project" value="TreeGrafter"/>
</dbReference>
<dbReference type="GO" id="GO:0009266">
    <property type="term" value="P:response to temperature stimulus"/>
    <property type="evidence" value="ECO:0007669"/>
    <property type="project" value="UniProtKB-ARBA"/>
</dbReference>
<keyword evidence="5 11" id="KW-0347">Helicase</keyword>
<dbReference type="InterPro" id="IPR001650">
    <property type="entry name" value="Helicase_C-like"/>
</dbReference>
<evidence type="ECO:0000256" key="5">
    <source>
        <dbReference type="ARBA" id="ARBA00022806"/>
    </source>
</evidence>
<dbReference type="SMART" id="SM00490">
    <property type="entry name" value="HELICc"/>
    <property type="match status" value="1"/>
</dbReference>
<dbReference type="PROSITE" id="PS51194">
    <property type="entry name" value="HELICASE_CTER"/>
    <property type="match status" value="1"/>
</dbReference>
<dbReference type="Proteomes" id="UP000286976">
    <property type="component" value="Unassembled WGS sequence"/>
</dbReference>
<evidence type="ECO:0000256" key="7">
    <source>
        <dbReference type="ARBA" id="ARBA00038437"/>
    </source>
</evidence>
<evidence type="ECO:0000256" key="8">
    <source>
        <dbReference type="ARBA" id="ARBA00047984"/>
    </source>
</evidence>
<comment type="similarity">
    <text evidence="7 11">Belongs to the DEAD box helicase family.</text>
</comment>
<dbReference type="InterPro" id="IPR044742">
    <property type="entry name" value="DEAD/DEAH_RhlB"/>
</dbReference>
<sequence length="416" mass="45864">MKFSELGLSDLILNALETAGYTSPTPIQAQAIPPVLAGKDVMAAAQTGTGKTAGFTLPILEKLAKGKRAEANTARVLILTPTRELAAQVAESVAQYSTNLPLSHAVVFGGVKINPQMMRLRKGVDILVATPGRLLDLYQQNAIRFPRLEMLVLDEADRMLDMGFIHDIKKIIRLLPAKRQTLMFSATFSKDIRELAKGLMQNPVEISVAPANTTAERIEQVVYTAERTKKPRMLMKILRQLEIPQVLVFSRTKHGANRLVRQLSQEGFLAAAIHGNKSQGARTKALADFKNKQVQVLVATDIAARGLDIEKLPYVVNFDLPHVAEDYVHRIGRTGRAGEVGHAISLVTDEETKLLWAVEKLIGEKIPRAELEGFAPVELTGKVSLPPPGQNRPKRRPRPDQRSGEQKQGSRSRRRG</sequence>
<dbReference type="SMART" id="SM00487">
    <property type="entry name" value="DEXDc"/>
    <property type="match status" value="1"/>
</dbReference>
<dbReference type="PROSITE" id="PS51192">
    <property type="entry name" value="HELICASE_ATP_BIND_1"/>
    <property type="match status" value="1"/>
</dbReference>
<organism evidence="16 17">
    <name type="scientific">Aliidiomarina taiwanensis</name>
    <dbReference type="NCBI Taxonomy" id="946228"/>
    <lineage>
        <taxon>Bacteria</taxon>
        <taxon>Pseudomonadati</taxon>
        <taxon>Pseudomonadota</taxon>
        <taxon>Gammaproteobacteria</taxon>
        <taxon>Alteromonadales</taxon>
        <taxon>Idiomarinaceae</taxon>
        <taxon>Aliidiomarina</taxon>
    </lineage>
</organism>
<dbReference type="FunFam" id="3.40.50.300:FF:000108">
    <property type="entry name" value="ATP-dependent RNA helicase RhlE"/>
    <property type="match status" value="1"/>
</dbReference>
<dbReference type="CDD" id="cd18787">
    <property type="entry name" value="SF2_C_DEAD"/>
    <property type="match status" value="1"/>
</dbReference>
<proteinExistence type="inferred from homology"/>
<accession>A0A432X9G0</accession>
<dbReference type="GO" id="GO:0042255">
    <property type="term" value="P:ribosome assembly"/>
    <property type="evidence" value="ECO:0007669"/>
    <property type="project" value="UniProtKB-ARBA"/>
</dbReference>
<dbReference type="GO" id="GO:0016787">
    <property type="term" value="F:hydrolase activity"/>
    <property type="evidence" value="ECO:0007669"/>
    <property type="project" value="UniProtKB-KW"/>
</dbReference>
<dbReference type="Pfam" id="PF00271">
    <property type="entry name" value="Helicase_C"/>
    <property type="match status" value="1"/>
</dbReference>
<gene>
    <name evidence="16" type="ORF">CWE15_01855</name>
</gene>
<dbReference type="PROSITE" id="PS51195">
    <property type="entry name" value="Q_MOTIF"/>
    <property type="match status" value="1"/>
</dbReference>
<feature type="domain" description="Helicase ATP-binding" evidence="13">
    <location>
        <begin position="32"/>
        <end position="206"/>
    </location>
</feature>
<keyword evidence="17" id="KW-1185">Reference proteome</keyword>
<feature type="domain" description="Helicase C-terminal" evidence="14">
    <location>
        <begin position="233"/>
        <end position="377"/>
    </location>
</feature>
<evidence type="ECO:0000259" key="13">
    <source>
        <dbReference type="PROSITE" id="PS51192"/>
    </source>
</evidence>
<dbReference type="CDD" id="cd00268">
    <property type="entry name" value="DEADc"/>
    <property type="match status" value="1"/>
</dbReference>
<reference evidence="16 17" key="1">
    <citation type="journal article" date="2011" name="Front. Microbiol.">
        <title>Genomic signatures of strain selection and enhancement in Bacillus atrophaeus var. globigii, a historical biowarfare simulant.</title>
        <authorList>
            <person name="Gibbons H.S."/>
            <person name="Broomall S.M."/>
            <person name="McNew L.A."/>
            <person name="Daligault H."/>
            <person name="Chapman C."/>
            <person name="Bruce D."/>
            <person name="Karavis M."/>
            <person name="Krepps M."/>
            <person name="McGregor P.A."/>
            <person name="Hong C."/>
            <person name="Park K.H."/>
            <person name="Akmal A."/>
            <person name="Feldman A."/>
            <person name="Lin J.S."/>
            <person name="Chang W.E."/>
            <person name="Higgs B.W."/>
            <person name="Demirev P."/>
            <person name="Lindquist J."/>
            <person name="Liem A."/>
            <person name="Fochler E."/>
            <person name="Read T.D."/>
            <person name="Tapia R."/>
            <person name="Johnson S."/>
            <person name="Bishop-Lilly K.A."/>
            <person name="Detter C."/>
            <person name="Han C."/>
            <person name="Sozhamannan S."/>
            <person name="Rosenzweig C.N."/>
            <person name="Skowronski E.W."/>
        </authorList>
    </citation>
    <scope>NUCLEOTIDE SEQUENCE [LARGE SCALE GENOMIC DNA]</scope>
    <source>
        <strain evidence="16 17">AIT1</strain>
    </source>
</reference>
<dbReference type="InterPro" id="IPR027417">
    <property type="entry name" value="P-loop_NTPase"/>
</dbReference>
<evidence type="ECO:0000259" key="14">
    <source>
        <dbReference type="PROSITE" id="PS51194"/>
    </source>
</evidence>
<dbReference type="InterPro" id="IPR050079">
    <property type="entry name" value="DEAD_box_RNA_helicase"/>
</dbReference>
<dbReference type="PROSITE" id="PS00039">
    <property type="entry name" value="DEAD_ATP_HELICASE"/>
    <property type="match status" value="1"/>
</dbReference>
<evidence type="ECO:0000256" key="2">
    <source>
        <dbReference type="ARBA" id="ARBA00022490"/>
    </source>
</evidence>
<evidence type="ECO:0000256" key="4">
    <source>
        <dbReference type="ARBA" id="ARBA00022801"/>
    </source>
</evidence>
<keyword evidence="2" id="KW-0963">Cytoplasm</keyword>
<feature type="region of interest" description="Disordered" evidence="12">
    <location>
        <begin position="377"/>
        <end position="416"/>
    </location>
</feature>
<dbReference type="GO" id="GO:0003724">
    <property type="term" value="F:RNA helicase activity"/>
    <property type="evidence" value="ECO:0007669"/>
    <property type="project" value="UniProtKB-EC"/>
</dbReference>
<comment type="caution">
    <text evidence="16">The sequence shown here is derived from an EMBL/GenBank/DDBJ whole genome shotgun (WGS) entry which is preliminary data.</text>
</comment>
<feature type="domain" description="DEAD-box RNA helicase Q" evidence="15">
    <location>
        <begin position="1"/>
        <end position="29"/>
    </location>
</feature>
<evidence type="ECO:0000256" key="12">
    <source>
        <dbReference type="SAM" id="MobiDB-lite"/>
    </source>
</evidence>
<dbReference type="EC" id="3.6.4.13" evidence="1"/>
<dbReference type="RefSeq" id="WP_126756348.1">
    <property type="nucleotide sequence ID" value="NZ_PIPQ01000001.1"/>
</dbReference>
<evidence type="ECO:0000256" key="10">
    <source>
        <dbReference type="PROSITE-ProRule" id="PRU00552"/>
    </source>
</evidence>
<dbReference type="InterPro" id="IPR011545">
    <property type="entry name" value="DEAD/DEAH_box_helicase_dom"/>
</dbReference>
<evidence type="ECO:0000313" key="16">
    <source>
        <dbReference type="EMBL" id="RUO43954.1"/>
    </source>
</evidence>
<evidence type="ECO:0000256" key="9">
    <source>
        <dbReference type="ARBA" id="ARBA00074363"/>
    </source>
</evidence>
<dbReference type="InterPro" id="IPR000629">
    <property type="entry name" value="RNA-helicase_DEAD-box_CS"/>
</dbReference>
<feature type="short sequence motif" description="Q motif" evidence="10">
    <location>
        <begin position="1"/>
        <end position="29"/>
    </location>
</feature>
<dbReference type="Gene3D" id="3.40.50.300">
    <property type="entry name" value="P-loop containing nucleotide triphosphate hydrolases"/>
    <property type="match status" value="2"/>
</dbReference>
<dbReference type="InterPro" id="IPR014001">
    <property type="entry name" value="Helicase_ATP-bd"/>
</dbReference>
<dbReference type="Pfam" id="PF00270">
    <property type="entry name" value="DEAD"/>
    <property type="match status" value="1"/>
</dbReference>
<dbReference type="OrthoDB" id="6232645at2"/>
<dbReference type="InterPro" id="IPR014014">
    <property type="entry name" value="RNA_helicase_DEAD_Q_motif"/>
</dbReference>
<dbReference type="GO" id="GO:0003676">
    <property type="term" value="F:nucleic acid binding"/>
    <property type="evidence" value="ECO:0007669"/>
    <property type="project" value="InterPro"/>
</dbReference>
<evidence type="ECO:0000256" key="11">
    <source>
        <dbReference type="RuleBase" id="RU000492"/>
    </source>
</evidence>
<dbReference type="FunFam" id="3.40.50.300:FF:000468">
    <property type="entry name" value="ATP-dependent RNA helicase RhlE"/>
    <property type="match status" value="1"/>
</dbReference>
<evidence type="ECO:0000313" key="17">
    <source>
        <dbReference type="Proteomes" id="UP000286976"/>
    </source>
</evidence>
<keyword evidence="4 11" id="KW-0378">Hydrolase</keyword>
<dbReference type="SUPFAM" id="SSF52540">
    <property type="entry name" value="P-loop containing nucleoside triphosphate hydrolases"/>
    <property type="match status" value="1"/>
</dbReference>
<dbReference type="PANTHER" id="PTHR47959">
    <property type="entry name" value="ATP-DEPENDENT RNA HELICASE RHLE-RELATED"/>
    <property type="match status" value="1"/>
</dbReference>
<evidence type="ECO:0000256" key="6">
    <source>
        <dbReference type="ARBA" id="ARBA00022840"/>
    </source>
</evidence>
<dbReference type="AlphaFoldDB" id="A0A432X9G0"/>
<keyword evidence="3 11" id="KW-0547">Nucleotide-binding</keyword>
<dbReference type="PANTHER" id="PTHR47959:SF13">
    <property type="entry name" value="ATP-DEPENDENT RNA HELICASE RHLE"/>
    <property type="match status" value="1"/>
</dbReference>
<evidence type="ECO:0000259" key="15">
    <source>
        <dbReference type="PROSITE" id="PS51195"/>
    </source>
</evidence>
<name>A0A432X9G0_9GAMM</name>
<evidence type="ECO:0000256" key="3">
    <source>
        <dbReference type="ARBA" id="ARBA00022741"/>
    </source>
</evidence>
<dbReference type="EMBL" id="PIPQ01000001">
    <property type="protein sequence ID" value="RUO43954.1"/>
    <property type="molecule type" value="Genomic_DNA"/>
</dbReference>
<keyword evidence="6 11" id="KW-0067">ATP-binding</keyword>